<keyword evidence="2" id="KW-0812">Transmembrane</keyword>
<keyword evidence="1" id="KW-1015">Disulfide bond</keyword>
<keyword evidence="2" id="KW-1133">Transmembrane helix</keyword>
<gene>
    <name evidence="5" type="ORF">PEVE_00025278</name>
</gene>
<dbReference type="Proteomes" id="UP001159427">
    <property type="component" value="Unassembled WGS sequence"/>
</dbReference>
<dbReference type="SMART" id="SM00034">
    <property type="entry name" value="CLECT"/>
    <property type="match status" value="2"/>
</dbReference>
<name>A0ABN8LKJ3_9CNID</name>
<evidence type="ECO:0000313" key="6">
    <source>
        <dbReference type="Proteomes" id="UP001159427"/>
    </source>
</evidence>
<dbReference type="CDD" id="cd00037">
    <property type="entry name" value="CLECT"/>
    <property type="match status" value="1"/>
</dbReference>
<dbReference type="InterPro" id="IPR050111">
    <property type="entry name" value="C-type_lectin/snaclec_domain"/>
</dbReference>
<feature type="domain" description="C-type lectin" evidence="4">
    <location>
        <begin position="281"/>
        <end position="411"/>
    </location>
</feature>
<reference evidence="5 6" key="1">
    <citation type="submission" date="2022-05" db="EMBL/GenBank/DDBJ databases">
        <authorList>
            <consortium name="Genoscope - CEA"/>
            <person name="William W."/>
        </authorList>
    </citation>
    <scope>NUCLEOTIDE SEQUENCE [LARGE SCALE GENOMIC DNA]</scope>
</reference>
<feature type="domain" description="C-type lectin" evidence="4">
    <location>
        <begin position="143"/>
        <end position="268"/>
    </location>
</feature>
<evidence type="ECO:0000313" key="5">
    <source>
        <dbReference type="EMBL" id="CAH3016066.1"/>
    </source>
</evidence>
<protein>
    <recommendedName>
        <fullName evidence="4">C-type lectin domain-containing protein</fullName>
    </recommendedName>
</protein>
<dbReference type="InterPro" id="IPR001304">
    <property type="entry name" value="C-type_lectin-like"/>
</dbReference>
<accession>A0ABN8LKJ3</accession>
<dbReference type="EMBL" id="CALNXI010000034">
    <property type="protein sequence ID" value="CAH3016066.1"/>
    <property type="molecule type" value="Genomic_DNA"/>
</dbReference>
<dbReference type="InterPro" id="IPR016187">
    <property type="entry name" value="CTDL_fold"/>
</dbReference>
<feature type="chain" id="PRO_5045547739" description="C-type lectin domain-containing protein" evidence="3">
    <location>
        <begin position="22"/>
        <end position="463"/>
    </location>
</feature>
<dbReference type="Pfam" id="PF00059">
    <property type="entry name" value="Lectin_C"/>
    <property type="match status" value="2"/>
</dbReference>
<keyword evidence="3" id="KW-0732">Signal</keyword>
<evidence type="ECO:0000256" key="3">
    <source>
        <dbReference type="SAM" id="SignalP"/>
    </source>
</evidence>
<sequence>MKMKIIPLSLLVSFLAWIIEAQKVLKINKNLIEKKRGECVDFRAEHYFALNSSSTFVWKKQHTSRMVENDRISISGNRRTLRITHLTEADTALYSSEVVTTGGLEVTQYWLVVRGCEVNEKETDLKGCEKACQAVCVKDWHHFNGKCFRYFSSPKTWLNSYYYCQAAFRAKLATIESKEENRFVGSLLKSGHGAWIGLNDRSNEHKFLWNYNRYEKPSLFFWDKSDPKNPEPNNFNGHCNVETCVEMKYSNKKWNDVVCKAHIAYVCQKNSKTDLSGWRCQNGKCYLYVRDTVTWDWAQQRCRSRNATLVTISSSSENSFVASLIETNIWIGLNDRVEAGLYVWNDIGQGQFSKRPSYLNWDIGEPNDRHYDPFQTPQRCKGEDCVQIKSWKDVVSWFDLNCNIELPFICEKSRDPYLSFAAWIAISMGAGLILSIFGGRAYMEYKTRKGRKELKQLIVESGD</sequence>
<dbReference type="InterPro" id="IPR036179">
    <property type="entry name" value="Ig-like_dom_sf"/>
</dbReference>
<dbReference type="Gene3D" id="3.10.100.10">
    <property type="entry name" value="Mannose-Binding Protein A, subunit A"/>
    <property type="match status" value="2"/>
</dbReference>
<evidence type="ECO:0000256" key="1">
    <source>
        <dbReference type="ARBA" id="ARBA00023157"/>
    </source>
</evidence>
<keyword evidence="2" id="KW-0472">Membrane</keyword>
<organism evidence="5 6">
    <name type="scientific">Porites evermanni</name>
    <dbReference type="NCBI Taxonomy" id="104178"/>
    <lineage>
        <taxon>Eukaryota</taxon>
        <taxon>Metazoa</taxon>
        <taxon>Cnidaria</taxon>
        <taxon>Anthozoa</taxon>
        <taxon>Hexacorallia</taxon>
        <taxon>Scleractinia</taxon>
        <taxon>Fungiina</taxon>
        <taxon>Poritidae</taxon>
        <taxon>Porites</taxon>
    </lineage>
</organism>
<dbReference type="SUPFAM" id="SSF56436">
    <property type="entry name" value="C-type lectin-like"/>
    <property type="match status" value="2"/>
</dbReference>
<dbReference type="PROSITE" id="PS00615">
    <property type="entry name" value="C_TYPE_LECTIN_1"/>
    <property type="match status" value="2"/>
</dbReference>
<comment type="caution">
    <text evidence="5">The sequence shown here is derived from an EMBL/GenBank/DDBJ whole genome shotgun (WGS) entry which is preliminary data.</text>
</comment>
<dbReference type="PROSITE" id="PS50041">
    <property type="entry name" value="C_TYPE_LECTIN_2"/>
    <property type="match status" value="2"/>
</dbReference>
<feature type="signal peptide" evidence="3">
    <location>
        <begin position="1"/>
        <end position="21"/>
    </location>
</feature>
<keyword evidence="6" id="KW-1185">Reference proteome</keyword>
<evidence type="ECO:0000256" key="2">
    <source>
        <dbReference type="SAM" id="Phobius"/>
    </source>
</evidence>
<dbReference type="SUPFAM" id="SSF48726">
    <property type="entry name" value="Immunoglobulin"/>
    <property type="match status" value="1"/>
</dbReference>
<dbReference type="InterPro" id="IPR016186">
    <property type="entry name" value="C-type_lectin-like/link_sf"/>
</dbReference>
<evidence type="ECO:0000259" key="4">
    <source>
        <dbReference type="PROSITE" id="PS50041"/>
    </source>
</evidence>
<dbReference type="PANTHER" id="PTHR22803">
    <property type="entry name" value="MANNOSE, PHOSPHOLIPASE, LECTIN RECEPTOR RELATED"/>
    <property type="match status" value="1"/>
</dbReference>
<proteinExistence type="predicted"/>
<dbReference type="InterPro" id="IPR018378">
    <property type="entry name" value="C-type_lectin_CS"/>
</dbReference>
<feature type="transmembrane region" description="Helical" evidence="2">
    <location>
        <begin position="420"/>
        <end position="442"/>
    </location>
</feature>